<organism evidence="1 2">
    <name type="scientific">Colletotrichum zoysiae</name>
    <dbReference type="NCBI Taxonomy" id="1216348"/>
    <lineage>
        <taxon>Eukaryota</taxon>
        <taxon>Fungi</taxon>
        <taxon>Dikarya</taxon>
        <taxon>Ascomycota</taxon>
        <taxon>Pezizomycotina</taxon>
        <taxon>Sordariomycetes</taxon>
        <taxon>Hypocreomycetidae</taxon>
        <taxon>Glomerellales</taxon>
        <taxon>Glomerellaceae</taxon>
        <taxon>Colletotrichum</taxon>
        <taxon>Colletotrichum graminicola species complex</taxon>
    </lineage>
</organism>
<reference evidence="1" key="1">
    <citation type="submission" date="2021-06" db="EMBL/GenBank/DDBJ databases">
        <title>Comparative genomics, transcriptomics and evolutionary studies reveal genomic signatures of adaptation to plant cell wall in hemibiotrophic fungi.</title>
        <authorList>
            <consortium name="DOE Joint Genome Institute"/>
            <person name="Baroncelli R."/>
            <person name="Diaz J.F."/>
            <person name="Benocci T."/>
            <person name="Peng M."/>
            <person name="Battaglia E."/>
            <person name="Haridas S."/>
            <person name="Andreopoulos W."/>
            <person name="Labutti K."/>
            <person name="Pangilinan J."/>
            <person name="Floch G.L."/>
            <person name="Makela M.R."/>
            <person name="Henrissat B."/>
            <person name="Grigoriev I.V."/>
            <person name="Crouch J.A."/>
            <person name="De Vries R.P."/>
            <person name="Sukno S.A."/>
            <person name="Thon M.R."/>
        </authorList>
    </citation>
    <scope>NUCLEOTIDE SEQUENCE</scope>
    <source>
        <strain evidence="1">MAFF235873</strain>
    </source>
</reference>
<accession>A0AAD9HQ93</accession>
<keyword evidence="2" id="KW-1185">Reference proteome</keyword>
<sequence length="275" mass="29771">MAGHRDHQVQRCSWSKVFLPKANLERHNQSDYSTEGKHMERPGNAVLGASAKAASPSIPEGTHSARTGNASDWSFGRKVHLGNIKFTVGDLVKESEDLFTMSDIASDVRRGAAGTPAVLEPALTQNSIYLHDPVCPLGTTPTYEWVWSQPCPGGFDAKNALSRESMKVHASHSRISQATDSLENEYGVVNNPLGSFSAFAGHWVVDDDESDPLKWSEWSHRVCTSTSAANISSVGRASGAGEPALKISESTRIFNQGRPVLGSVFEQQLNLVDNP</sequence>
<gene>
    <name evidence="1" type="ORF">LX32DRAFT_725481</name>
</gene>
<evidence type="ECO:0000313" key="1">
    <source>
        <dbReference type="EMBL" id="KAK2033068.1"/>
    </source>
</evidence>
<name>A0AAD9HQ93_9PEZI</name>
<dbReference type="AlphaFoldDB" id="A0AAD9HQ93"/>
<comment type="caution">
    <text evidence="1">The sequence shown here is derived from an EMBL/GenBank/DDBJ whole genome shotgun (WGS) entry which is preliminary data.</text>
</comment>
<proteinExistence type="predicted"/>
<dbReference type="Proteomes" id="UP001232148">
    <property type="component" value="Unassembled WGS sequence"/>
</dbReference>
<dbReference type="EMBL" id="MU842825">
    <property type="protein sequence ID" value="KAK2033068.1"/>
    <property type="molecule type" value="Genomic_DNA"/>
</dbReference>
<protein>
    <submittedName>
        <fullName evidence="1">Uncharacterized protein</fullName>
    </submittedName>
</protein>
<evidence type="ECO:0000313" key="2">
    <source>
        <dbReference type="Proteomes" id="UP001232148"/>
    </source>
</evidence>